<evidence type="ECO:0000313" key="4">
    <source>
        <dbReference type="EMBL" id="CAE0686796.1"/>
    </source>
</evidence>
<dbReference type="PANTHER" id="PTHR13489">
    <property type="entry name" value="MINI-CHROMOSOME MAINTENANCE COMPLEX-BINDING PROTEIN"/>
    <property type="match status" value="1"/>
</dbReference>
<dbReference type="PANTHER" id="PTHR13489:SF0">
    <property type="entry name" value="MINI-CHROMOSOME MAINTENANCE COMPLEX-BINDING PROTEIN"/>
    <property type="match status" value="1"/>
</dbReference>
<dbReference type="Proteomes" id="UP000789595">
    <property type="component" value="Unassembled WGS sequence"/>
</dbReference>
<dbReference type="GO" id="GO:0003682">
    <property type="term" value="F:chromatin binding"/>
    <property type="evidence" value="ECO:0007669"/>
    <property type="project" value="TreeGrafter"/>
</dbReference>
<gene>
    <name evidence="4" type="ORF">PCAL00307_LOCUS2230</name>
    <name evidence="5" type="ORF">PECAL_1P06720</name>
</gene>
<name>A0A7S3ZL89_9STRA</name>
<evidence type="ECO:0000256" key="2">
    <source>
        <dbReference type="ARBA" id="ARBA00023242"/>
    </source>
</evidence>
<accession>A0A7S3ZL89</accession>
<evidence type="ECO:0000313" key="5">
    <source>
        <dbReference type="EMBL" id="CAH0364316.1"/>
    </source>
</evidence>
<dbReference type="EMBL" id="CAKKNE010000001">
    <property type="protein sequence ID" value="CAH0364316.1"/>
    <property type="molecule type" value="Genomic_DNA"/>
</dbReference>
<reference evidence="5" key="2">
    <citation type="submission" date="2021-11" db="EMBL/GenBank/DDBJ databases">
        <authorList>
            <consortium name="Genoscope - CEA"/>
            <person name="William W."/>
        </authorList>
    </citation>
    <scope>NUCLEOTIDE SEQUENCE</scope>
</reference>
<dbReference type="GO" id="GO:0005634">
    <property type="term" value="C:nucleus"/>
    <property type="evidence" value="ECO:0007669"/>
    <property type="project" value="UniProtKB-SubCell"/>
</dbReference>
<dbReference type="InterPro" id="IPR019140">
    <property type="entry name" value="MCM_complex-bd"/>
</dbReference>
<sequence>MANVLQIADALYAEDRDAKTLAQRVASKLERDGVTNLPLLTQENYATGRTPPGSLVRYVGMVQDMGNPEFYAPSVSVNGTDVCVAFRDELPAGADPSDATLADRKPFFCVAPPGLTDWASPRSEVPPPPPSTSQATKRQREESDEQPAQKQPCGGNAFAYSSTSAAKAVSTPPGVLVRVYGDDGPRLNELVEIVGVVGGGLTTTGLEVTEEDDAFDRQRLEDEQAWDPPTSKVARLHALSWRRLDPSHPVPPGALDKATADSIRIALLERLSMALDGDAIGAEYALCALLASVDKRKDGRAVGALSLGLFCEAAHVDRVAQNLARVFGEVLPRVVSVKTSTASAPLRSPGSERLAMSSLQICDGSALITVVDGQAPASPAAAAATSALRQLYGSAKQIPFNFGFSEVKVPCDVVSVRIGVTDGSIECDVDLPLKLSQQSSLPDVSASTLAIMRQYVAAARRVIVDIDEEGASGLEDQFVAARATGRLPSRDAEGRLHQWVSVSKLKARALGSVHMNPPHYNEAFDLEEERANRLKERTKLMRTMAPPPPRSVQHGFRSGFLSAKEVGLAD</sequence>
<proteinExistence type="predicted"/>
<feature type="region of interest" description="Disordered" evidence="3">
    <location>
        <begin position="118"/>
        <end position="157"/>
    </location>
</feature>
<dbReference type="OrthoDB" id="329666at2759"/>
<keyword evidence="6" id="KW-1185">Reference proteome</keyword>
<evidence type="ECO:0000313" key="6">
    <source>
        <dbReference type="Proteomes" id="UP000789595"/>
    </source>
</evidence>
<keyword evidence="2" id="KW-0539">Nucleus</keyword>
<evidence type="ECO:0008006" key="7">
    <source>
        <dbReference type="Google" id="ProtNLM"/>
    </source>
</evidence>
<dbReference type="GO" id="GO:0006261">
    <property type="term" value="P:DNA-templated DNA replication"/>
    <property type="evidence" value="ECO:0007669"/>
    <property type="project" value="TreeGrafter"/>
</dbReference>
<organism evidence="4">
    <name type="scientific">Pelagomonas calceolata</name>
    <dbReference type="NCBI Taxonomy" id="35677"/>
    <lineage>
        <taxon>Eukaryota</taxon>
        <taxon>Sar</taxon>
        <taxon>Stramenopiles</taxon>
        <taxon>Ochrophyta</taxon>
        <taxon>Pelagophyceae</taxon>
        <taxon>Pelagomonadales</taxon>
        <taxon>Pelagomonadaceae</taxon>
        <taxon>Pelagomonas</taxon>
    </lineage>
</organism>
<comment type="subcellular location">
    <subcellularLocation>
        <location evidence="1">Nucleus</location>
    </subcellularLocation>
</comment>
<protein>
    <recommendedName>
        <fullName evidence="7">Mini-chromosome maintenance complex-binding protein</fullName>
    </recommendedName>
</protein>
<evidence type="ECO:0000256" key="3">
    <source>
        <dbReference type="SAM" id="MobiDB-lite"/>
    </source>
</evidence>
<dbReference type="Pfam" id="PF09739">
    <property type="entry name" value="MCM_bind"/>
    <property type="match status" value="2"/>
</dbReference>
<reference evidence="4" key="1">
    <citation type="submission" date="2021-01" db="EMBL/GenBank/DDBJ databases">
        <authorList>
            <person name="Corre E."/>
            <person name="Pelletier E."/>
            <person name="Niang G."/>
            <person name="Scheremetjew M."/>
            <person name="Finn R."/>
            <person name="Kale V."/>
            <person name="Holt S."/>
            <person name="Cochrane G."/>
            <person name="Meng A."/>
            <person name="Brown T."/>
            <person name="Cohen L."/>
        </authorList>
    </citation>
    <scope>NUCLEOTIDE SEQUENCE</scope>
    <source>
        <strain evidence="4">CCMP1756</strain>
    </source>
</reference>
<evidence type="ECO:0000256" key="1">
    <source>
        <dbReference type="ARBA" id="ARBA00004123"/>
    </source>
</evidence>
<dbReference type="EMBL" id="HBIW01002651">
    <property type="protein sequence ID" value="CAE0686796.1"/>
    <property type="molecule type" value="Transcribed_RNA"/>
</dbReference>
<dbReference type="AlphaFoldDB" id="A0A7S3ZL89"/>